<comment type="caution">
    <text evidence="2">The sequence shown here is derived from an EMBL/GenBank/DDBJ whole genome shotgun (WGS) entry which is preliminary data.</text>
</comment>
<sequence>MGNASRDQQRGHKQNLLKHSGSIALKNQIRRNSIRASVADEDSYLESMQAKYSDAKLRIFSIFLVGINERIQEERPWDKMELKHHSQEANKTGEGIQLNLTMQDLGCRRLNHLVYHSKSTLMLALGNATNPDALRSAAEATLAVEPFDISRILECI</sequence>
<dbReference type="EMBL" id="JBHFFA010000008">
    <property type="protein sequence ID" value="KAL2610213.1"/>
    <property type="molecule type" value="Genomic_DNA"/>
</dbReference>
<name>A0ABD1XRQ7_9MARC</name>
<evidence type="ECO:0000256" key="1">
    <source>
        <dbReference type="SAM" id="MobiDB-lite"/>
    </source>
</evidence>
<proteinExistence type="predicted"/>
<reference evidence="2 3" key="1">
    <citation type="submission" date="2024-09" db="EMBL/GenBank/DDBJ databases">
        <title>Chromosome-scale assembly of Riccia fluitans.</title>
        <authorList>
            <person name="Paukszto L."/>
            <person name="Sawicki J."/>
            <person name="Karawczyk K."/>
            <person name="Piernik-Szablinska J."/>
            <person name="Szczecinska M."/>
            <person name="Mazdziarz M."/>
        </authorList>
    </citation>
    <scope>NUCLEOTIDE SEQUENCE [LARGE SCALE GENOMIC DNA]</scope>
    <source>
        <strain evidence="2">Rf_01</strain>
        <tissue evidence="2">Aerial parts of the thallus</tissue>
    </source>
</reference>
<evidence type="ECO:0000313" key="3">
    <source>
        <dbReference type="Proteomes" id="UP001605036"/>
    </source>
</evidence>
<accession>A0ABD1XRQ7</accession>
<gene>
    <name evidence="2" type="ORF">R1flu_028786</name>
</gene>
<dbReference type="Proteomes" id="UP001605036">
    <property type="component" value="Unassembled WGS sequence"/>
</dbReference>
<keyword evidence="3" id="KW-1185">Reference proteome</keyword>
<organism evidence="2 3">
    <name type="scientific">Riccia fluitans</name>
    <dbReference type="NCBI Taxonomy" id="41844"/>
    <lineage>
        <taxon>Eukaryota</taxon>
        <taxon>Viridiplantae</taxon>
        <taxon>Streptophyta</taxon>
        <taxon>Embryophyta</taxon>
        <taxon>Marchantiophyta</taxon>
        <taxon>Marchantiopsida</taxon>
        <taxon>Marchantiidae</taxon>
        <taxon>Marchantiales</taxon>
        <taxon>Ricciaceae</taxon>
        <taxon>Riccia</taxon>
    </lineage>
</organism>
<protein>
    <submittedName>
        <fullName evidence="2">Uncharacterized protein</fullName>
    </submittedName>
</protein>
<dbReference type="AlphaFoldDB" id="A0ABD1XRQ7"/>
<evidence type="ECO:0000313" key="2">
    <source>
        <dbReference type="EMBL" id="KAL2610213.1"/>
    </source>
</evidence>
<feature type="region of interest" description="Disordered" evidence="1">
    <location>
        <begin position="1"/>
        <end position="22"/>
    </location>
</feature>